<reference evidence="1 2" key="1">
    <citation type="submission" date="2019-11" db="EMBL/GenBank/DDBJ databases">
        <title>Streptomyces typhae sp. nov., a novel endophytic actinomycete isolated from the root of cattail pollen (Typha angustifolia L.).</title>
        <authorList>
            <person name="Peng C."/>
        </authorList>
    </citation>
    <scope>NUCLEOTIDE SEQUENCE [LARGE SCALE GENOMIC DNA]</scope>
    <source>
        <strain evidence="2">p1417</strain>
    </source>
</reference>
<sequence length="154" mass="16104">MTLDLRVYRSRATSHAQATGLFGQVLGHEPVSAPGSGLTAAYWVSRIGPVPPGSGLTATTARLELMGRLLMPADTEPPDEVDLAVTDAVDALVTAYTGDLDFGDSVRNVDVLGAHGAPLQAQFGYATFQGGTTYRVATLTIPLIINDAWGQAYG</sequence>
<dbReference type="Proteomes" id="UP000483802">
    <property type="component" value="Unassembled WGS sequence"/>
</dbReference>
<dbReference type="EMBL" id="WPNZ01000002">
    <property type="protein sequence ID" value="MVO84192.1"/>
    <property type="molecule type" value="Genomic_DNA"/>
</dbReference>
<proteinExistence type="predicted"/>
<evidence type="ECO:0000313" key="2">
    <source>
        <dbReference type="Proteomes" id="UP000483802"/>
    </source>
</evidence>
<dbReference type="AlphaFoldDB" id="A0A6L6WPN7"/>
<protein>
    <submittedName>
        <fullName evidence="1">Uncharacterized protein</fullName>
    </submittedName>
</protein>
<keyword evidence="2" id="KW-1185">Reference proteome</keyword>
<dbReference type="RefSeq" id="WP_157164451.1">
    <property type="nucleotide sequence ID" value="NZ_WPNZ01000002.1"/>
</dbReference>
<organism evidence="1 2">
    <name type="scientific">Streptomyces typhae</name>
    <dbReference type="NCBI Taxonomy" id="2681492"/>
    <lineage>
        <taxon>Bacteria</taxon>
        <taxon>Bacillati</taxon>
        <taxon>Actinomycetota</taxon>
        <taxon>Actinomycetes</taxon>
        <taxon>Kitasatosporales</taxon>
        <taxon>Streptomycetaceae</taxon>
        <taxon>Streptomyces</taxon>
    </lineage>
</organism>
<evidence type="ECO:0000313" key="1">
    <source>
        <dbReference type="EMBL" id="MVO84192.1"/>
    </source>
</evidence>
<gene>
    <name evidence="1" type="ORF">GPA10_05245</name>
</gene>
<comment type="caution">
    <text evidence="1">The sequence shown here is derived from an EMBL/GenBank/DDBJ whole genome shotgun (WGS) entry which is preliminary data.</text>
</comment>
<name>A0A6L6WPN7_9ACTN</name>
<accession>A0A6L6WPN7</accession>